<dbReference type="EMBL" id="CYKH01001261">
    <property type="protein sequence ID" value="CUG86226.1"/>
    <property type="molecule type" value="Genomic_DNA"/>
</dbReference>
<keyword evidence="3" id="KW-1185">Reference proteome</keyword>
<accession>A0A0S4J4U3</accession>
<gene>
    <name evidence="2" type="ORF">BSAL_92070c</name>
</gene>
<feature type="compositionally biased region" description="Low complexity" evidence="1">
    <location>
        <begin position="101"/>
        <end position="113"/>
    </location>
</feature>
<feature type="region of interest" description="Disordered" evidence="1">
    <location>
        <begin position="72"/>
        <end position="91"/>
    </location>
</feature>
<protein>
    <submittedName>
        <fullName evidence="2">Uncharacterized protein</fullName>
    </submittedName>
</protein>
<evidence type="ECO:0000313" key="3">
    <source>
        <dbReference type="Proteomes" id="UP000051952"/>
    </source>
</evidence>
<name>A0A0S4J4U3_BODSA</name>
<feature type="region of interest" description="Disordered" evidence="1">
    <location>
        <begin position="101"/>
        <end position="135"/>
    </location>
</feature>
<evidence type="ECO:0000313" key="2">
    <source>
        <dbReference type="EMBL" id="CUG86226.1"/>
    </source>
</evidence>
<sequence>MFGSSSNAVGRRRGEAFVPQPTSMVYAPPNRIMVRVPTLVNKERIKRLGSPRLGSARTFQVQRTGTTVKVIAAPPPPSLLPSKPVQDPLSSAAAASSFLKNTTTPTQQQTPPTHHAQGSRKLPAGTSSAKKGGRMVAHETNVTVTMDTAVPWFAVNVPRAASARATHTNGGASHATLCQHSLTSHDVYGGRVRGWVEPSPDNIAIVEYGGTTTNSGAGSKFSTTATTVEGPPVTDAHGSMRSPLAISTSARRVAPRSLLTLPVVVLQKCFEYLPPTCVDGAVVHVCLRCYHAVRSSPALTKLRFEFVVPSSSHNSSPLSPCDETPSWGVLRYLATRRVGPTPAEQVLQQKPYLAATSDDATLANPCYRPNPCVLVVVAAPPRAEASNSALPQGPLSPSSYLPSPPRALRCVAYSAVTARASSSGNHGGLAPNEHFTSWGPSRFFTPSIPHPWVGIEFVQGYAVEVTGYAFCISSGSSAFPTAWELQGCSVASAPTVPETPSSAVWTETAERWRVLHKMESHHHNSNDNNRSHAGHSSPKEGVVSPFETGCRVATFHVRPHRWGPMNRLRVVQTRRNSQWGHELPISGFEVYGSLSKR</sequence>
<organism evidence="2 3">
    <name type="scientific">Bodo saltans</name>
    <name type="common">Flagellated protozoan</name>
    <dbReference type="NCBI Taxonomy" id="75058"/>
    <lineage>
        <taxon>Eukaryota</taxon>
        <taxon>Discoba</taxon>
        <taxon>Euglenozoa</taxon>
        <taxon>Kinetoplastea</taxon>
        <taxon>Metakinetoplastina</taxon>
        <taxon>Eubodonida</taxon>
        <taxon>Bodonidae</taxon>
        <taxon>Bodo</taxon>
    </lineage>
</organism>
<reference evidence="3" key="1">
    <citation type="submission" date="2015-09" db="EMBL/GenBank/DDBJ databases">
        <authorList>
            <consortium name="Pathogen Informatics"/>
        </authorList>
    </citation>
    <scope>NUCLEOTIDE SEQUENCE [LARGE SCALE GENOMIC DNA]</scope>
    <source>
        <strain evidence="3">Lake Konstanz</strain>
    </source>
</reference>
<dbReference type="AlphaFoldDB" id="A0A0S4J4U3"/>
<feature type="region of interest" description="Disordered" evidence="1">
    <location>
        <begin position="520"/>
        <end position="543"/>
    </location>
</feature>
<dbReference type="Proteomes" id="UP000051952">
    <property type="component" value="Unassembled WGS sequence"/>
</dbReference>
<dbReference type="VEuPathDB" id="TriTrypDB:BSAL_92070c"/>
<proteinExistence type="predicted"/>
<evidence type="ECO:0000256" key="1">
    <source>
        <dbReference type="SAM" id="MobiDB-lite"/>
    </source>
</evidence>
<feature type="compositionally biased region" description="Low complexity" evidence="1">
    <location>
        <begin position="80"/>
        <end position="91"/>
    </location>
</feature>